<keyword evidence="2" id="KW-1185">Reference proteome</keyword>
<dbReference type="PANTHER" id="PTHR42085:SF6">
    <property type="entry name" value="F-BOX DOMAIN-CONTAINING PROTEIN"/>
    <property type="match status" value="1"/>
</dbReference>
<dbReference type="OMA" id="HEHVESG"/>
<accession>A0A5N6DV22</accession>
<name>A0A5N6DV22_ASPPA</name>
<dbReference type="VEuPathDB" id="FungiDB:BDV34DRAFT_189900"/>
<gene>
    <name evidence="1" type="ORF">BDV34DRAFT_189900</name>
</gene>
<sequence length="571" mass="65181">MPQRRIDAYFSYASIPDSSPTPSGTSFLNLPYPLRRYIYILSGLVRFCPINLNRSELDGPKCQVRPYQDYGCFYKVRRFDGRYILGGDEDWLTRCSCPPLPTPLLYVSRTISDEVSSILYSENKFTISRSGSWGLRPLRRLSRHAIRSLRSLTIILNCCSCIFAYGRTAIPVMFPCHPLCRSHGLHDKPLGSVARQDRAALQEWQAILQILADNVQPRLLRLSFICDTRDLQTARDIVESLGCLPLLRDCSIRLGQSPDWSTYSLARSISLQLTGKTPQNSDHPTTPHLPDEVLEHILFFTELVAPFQLEWCPVRGLAPFDCCKTCTDSLEGCCCSPHYAAYATGCTCWRLPLSLFLVSKRMHRITTSIFYSKNTFFIATIHRKCIIWSLEKSPSIPTITTQFFNRLPSNALPHLRSITVGFLDFWPQSVFNHRAIADLKKGLDIMAQNLDLSKLTISLQIDSAKNFVTNKSVGEWIQACHLIVQPLIHTSRIKRLFVYISPRQAKHYEPVLEKAVLGDNYDAVQHGKYYAKVPLWYNGYSREGPVYQADGQKVWPPDYFDDSHFVDEDDL</sequence>
<protein>
    <submittedName>
        <fullName evidence="1">Uncharacterized protein</fullName>
    </submittedName>
</protein>
<reference evidence="1 2" key="1">
    <citation type="submission" date="2019-04" db="EMBL/GenBank/DDBJ databases">
        <title>Fungal friends and foes A comparative genomics study of 23 Aspergillus species from section Flavi.</title>
        <authorList>
            <consortium name="DOE Joint Genome Institute"/>
            <person name="Kjaerbolling I."/>
            <person name="Vesth T.C."/>
            <person name="Frisvad J.C."/>
            <person name="Nybo J.L."/>
            <person name="Theobald S."/>
            <person name="Kildgaard S."/>
            <person name="Petersen T.I."/>
            <person name="Kuo A."/>
            <person name="Sato A."/>
            <person name="Lyhne E.K."/>
            <person name="Kogle M.E."/>
            <person name="Wiebenga A."/>
            <person name="Kun R.S."/>
            <person name="Lubbers R.J."/>
            <person name="Makela M.R."/>
            <person name="Barry K."/>
            <person name="Chovatia M."/>
            <person name="Clum A."/>
            <person name="Daum C."/>
            <person name="Haridas S."/>
            <person name="He G."/>
            <person name="LaButti K."/>
            <person name="Lipzen A."/>
            <person name="Mondo S."/>
            <person name="Pangilinan J."/>
            <person name="Riley R."/>
            <person name="Salamov A."/>
            <person name="Simmons B.A."/>
            <person name="Magnuson J.K."/>
            <person name="Henrissat B."/>
            <person name="Mortensen U.H."/>
            <person name="Larsen T.O."/>
            <person name="De vries R.P."/>
            <person name="Grigoriev I.V."/>
            <person name="Machida M."/>
            <person name="Baker S.E."/>
            <person name="Andersen M.R."/>
        </authorList>
    </citation>
    <scope>NUCLEOTIDE SEQUENCE [LARGE SCALE GENOMIC DNA]</scope>
    <source>
        <strain evidence="1 2">CBS 117618</strain>
    </source>
</reference>
<dbReference type="AlphaFoldDB" id="A0A5N6DV22"/>
<evidence type="ECO:0000313" key="2">
    <source>
        <dbReference type="Proteomes" id="UP000326532"/>
    </source>
</evidence>
<organism evidence="1 2">
    <name type="scientific">Aspergillus parasiticus</name>
    <dbReference type="NCBI Taxonomy" id="5067"/>
    <lineage>
        <taxon>Eukaryota</taxon>
        <taxon>Fungi</taxon>
        <taxon>Dikarya</taxon>
        <taxon>Ascomycota</taxon>
        <taxon>Pezizomycotina</taxon>
        <taxon>Eurotiomycetes</taxon>
        <taxon>Eurotiomycetidae</taxon>
        <taxon>Eurotiales</taxon>
        <taxon>Aspergillaceae</taxon>
        <taxon>Aspergillus</taxon>
        <taxon>Aspergillus subgen. Circumdati</taxon>
    </lineage>
</organism>
<dbReference type="InterPro" id="IPR038883">
    <property type="entry name" value="AN11006-like"/>
</dbReference>
<dbReference type="EMBL" id="ML734950">
    <property type="protein sequence ID" value="KAB8208614.1"/>
    <property type="molecule type" value="Genomic_DNA"/>
</dbReference>
<dbReference type="PANTHER" id="PTHR42085">
    <property type="entry name" value="F-BOX DOMAIN-CONTAINING PROTEIN"/>
    <property type="match status" value="1"/>
</dbReference>
<evidence type="ECO:0000313" key="1">
    <source>
        <dbReference type="EMBL" id="KAB8208614.1"/>
    </source>
</evidence>
<dbReference type="Proteomes" id="UP000326532">
    <property type="component" value="Unassembled WGS sequence"/>
</dbReference>
<proteinExistence type="predicted"/>